<dbReference type="PANTHER" id="PTHR35802:SF1">
    <property type="entry name" value="PROTEASE SYNTHASE AND SPORULATION PROTEIN PAI 2"/>
    <property type="match status" value="1"/>
</dbReference>
<evidence type="ECO:0000313" key="2">
    <source>
        <dbReference type="Proteomes" id="UP001180487"/>
    </source>
</evidence>
<dbReference type="InterPro" id="IPR007396">
    <property type="entry name" value="TR_PAI2-type"/>
</dbReference>
<dbReference type="RefSeq" id="WP_310373310.1">
    <property type="nucleotide sequence ID" value="NZ_JAVDXT010000002.1"/>
</dbReference>
<organism evidence="1 2">
    <name type="scientific">Rhodoferax ferrireducens</name>
    <dbReference type="NCBI Taxonomy" id="192843"/>
    <lineage>
        <taxon>Bacteria</taxon>
        <taxon>Pseudomonadati</taxon>
        <taxon>Pseudomonadota</taxon>
        <taxon>Betaproteobacteria</taxon>
        <taxon>Burkholderiales</taxon>
        <taxon>Comamonadaceae</taxon>
        <taxon>Rhodoferax</taxon>
    </lineage>
</organism>
<comment type="caution">
    <text evidence="1">The sequence shown here is derived from an EMBL/GenBank/DDBJ whole genome shotgun (WGS) entry which is preliminary data.</text>
</comment>
<dbReference type="SUPFAM" id="SSF50475">
    <property type="entry name" value="FMN-binding split barrel"/>
    <property type="match status" value="1"/>
</dbReference>
<gene>
    <name evidence="1" type="ORF">J2X19_002386</name>
</gene>
<dbReference type="InterPro" id="IPR012349">
    <property type="entry name" value="Split_barrel_FMN-bd"/>
</dbReference>
<protein>
    <submittedName>
        <fullName evidence="1">Transcriptional regulator</fullName>
    </submittedName>
</protein>
<dbReference type="Pfam" id="PF04299">
    <property type="entry name" value="FMN_bind_2"/>
    <property type="match status" value="1"/>
</dbReference>
<dbReference type="Proteomes" id="UP001180487">
    <property type="component" value="Unassembled WGS sequence"/>
</dbReference>
<keyword evidence="2" id="KW-1185">Reference proteome</keyword>
<name>A0ABU2C8N8_9BURK</name>
<evidence type="ECO:0000313" key="1">
    <source>
        <dbReference type="EMBL" id="MDR7377707.1"/>
    </source>
</evidence>
<dbReference type="PIRSF" id="PIRSF010372">
    <property type="entry name" value="PaiB"/>
    <property type="match status" value="1"/>
</dbReference>
<sequence length="216" mass="23480">MYLPAHFEETRPEVLQPLLSAHPLGLLVTQDQAGGLAANSLPFLLEPDPAGGPGILRGHVARANPLWRESRSDVDALVVFQGPQAYISPSMYPSKAATGKVVPTWNYSMVQARGPLRAIDDADWLRAFVTRLTERHEAQRPVPWAVSDAPDDYIAAMLRAIVGIEIRLSSLRGKLKLSQNRTRPDQEGVVYGLRSQGGTEAEAMAQAVEQAIAPLA</sequence>
<proteinExistence type="predicted"/>
<accession>A0ABU2C8N8</accession>
<reference evidence="1 2" key="1">
    <citation type="submission" date="2023-07" db="EMBL/GenBank/DDBJ databases">
        <title>Sorghum-associated microbial communities from plants grown in Nebraska, USA.</title>
        <authorList>
            <person name="Schachtman D."/>
        </authorList>
    </citation>
    <scope>NUCLEOTIDE SEQUENCE [LARGE SCALE GENOMIC DNA]</scope>
    <source>
        <strain evidence="1 2">BE313</strain>
    </source>
</reference>
<dbReference type="Gene3D" id="2.30.110.10">
    <property type="entry name" value="Electron Transport, Fmn-binding Protein, Chain A"/>
    <property type="match status" value="1"/>
</dbReference>
<dbReference type="PANTHER" id="PTHR35802">
    <property type="entry name" value="PROTEASE SYNTHASE AND SPORULATION PROTEIN PAI 2"/>
    <property type="match status" value="1"/>
</dbReference>
<dbReference type="EMBL" id="JAVDXT010000002">
    <property type="protein sequence ID" value="MDR7377707.1"/>
    <property type="molecule type" value="Genomic_DNA"/>
</dbReference>